<dbReference type="PANTHER" id="PTHR43948">
    <property type="entry name" value="DNAJ HOMOLOG SUBFAMILY B"/>
    <property type="match status" value="1"/>
</dbReference>
<dbReference type="RefSeq" id="XP_007834470.1">
    <property type="nucleotide sequence ID" value="XM_007836279.1"/>
</dbReference>
<dbReference type="PANTHER" id="PTHR43948:SF10">
    <property type="entry name" value="MRJ, ISOFORM E"/>
    <property type="match status" value="1"/>
</dbReference>
<dbReference type="GeneID" id="19272711"/>
<dbReference type="SUPFAM" id="SSF46565">
    <property type="entry name" value="Chaperone J-domain"/>
    <property type="match status" value="1"/>
</dbReference>
<gene>
    <name evidence="4" type="ORF">PFICI_07698</name>
</gene>
<evidence type="ECO:0000256" key="1">
    <source>
        <dbReference type="SAM" id="Coils"/>
    </source>
</evidence>
<feature type="coiled-coil region" evidence="1">
    <location>
        <begin position="80"/>
        <end position="114"/>
    </location>
</feature>
<reference evidence="5" key="1">
    <citation type="journal article" date="2015" name="BMC Genomics">
        <title>Genomic and transcriptomic analysis of the endophytic fungus Pestalotiopsis fici reveals its lifestyle and high potential for synthesis of natural products.</title>
        <authorList>
            <person name="Wang X."/>
            <person name="Zhang X."/>
            <person name="Liu L."/>
            <person name="Xiang M."/>
            <person name="Wang W."/>
            <person name="Sun X."/>
            <person name="Che Y."/>
            <person name="Guo L."/>
            <person name="Liu G."/>
            <person name="Guo L."/>
            <person name="Wang C."/>
            <person name="Yin W.B."/>
            <person name="Stadler M."/>
            <person name="Zhang X."/>
            <person name="Liu X."/>
        </authorList>
    </citation>
    <scope>NUCLEOTIDE SEQUENCE [LARGE SCALE GENOMIC DNA]</scope>
    <source>
        <strain evidence="5">W106-1 / CGMCC3.15140</strain>
    </source>
</reference>
<keyword evidence="1" id="KW-0175">Coiled coil</keyword>
<organism evidence="4 5">
    <name type="scientific">Pestalotiopsis fici (strain W106-1 / CGMCC3.15140)</name>
    <dbReference type="NCBI Taxonomy" id="1229662"/>
    <lineage>
        <taxon>Eukaryota</taxon>
        <taxon>Fungi</taxon>
        <taxon>Dikarya</taxon>
        <taxon>Ascomycota</taxon>
        <taxon>Pezizomycotina</taxon>
        <taxon>Sordariomycetes</taxon>
        <taxon>Xylariomycetidae</taxon>
        <taxon>Amphisphaeriales</taxon>
        <taxon>Sporocadaceae</taxon>
        <taxon>Pestalotiopsis</taxon>
    </lineage>
</organism>
<name>W3X2B8_PESFW</name>
<dbReference type="PRINTS" id="PR00625">
    <property type="entry name" value="JDOMAIN"/>
</dbReference>
<protein>
    <recommendedName>
        <fullName evidence="3">J domain-containing protein</fullName>
    </recommendedName>
</protein>
<dbReference type="EMBL" id="KI912113">
    <property type="protein sequence ID" value="ETS80169.1"/>
    <property type="molecule type" value="Genomic_DNA"/>
</dbReference>
<dbReference type="InterPro" id="IPR036869">
    <property type="entry name" value="J_dom_sf"/>
</dbReference>
<proteinExistence type="predicted"/>
<feature type="compositionally biased region" description="Basic and acidic residues" evidence="2">
    <location>
        <begin position="249"/>
        <end position="259"/>
    </location>
</feature>
<evidence type="ECO:0000259" key="3">
    <source>
        <dbReference type="PROSITE" id="PS50076"/>
    </source>
</evidence>
<feature type="region of interest" description="Disordered" evidence="2">
    <location>
        <begin position="244"/>
        <end position="292"/>
    </location>
</feature>
<dbReference type="InterPro" id="IPR001623">
    <property type="entry name" value="DnaJ_domain"/>
</dbReference>
<dbReference type="OMA" id="LMGERHD"/>
<dbReference type="OrthoDB" id="10250354at2759"/>
<evidence type="ECO:0000313" key="4">
    <source>
        <dbReference type="EMBL" id="ETS80169.1"/>
    </source>
</evidence>
<sequence length="292" mass="33990">MAEREITEDYYEILQIHSKATEDEIKASYRRLALLKHPDKNTDNLNATAEFQEASINTAYQCLSDPRKREVYDTKRVEAREDLNRRARTGENEVNLLKKKIAHLKKLLAELIGRHSELLLFRDAYKRDLAEMVRGLNQSYDDPFTTTGTEAWWQSVYNTITRDSSRTDPQQTTNEISELRSNITMLNSELLELEFRILETEIVLSVLTAETRRQQWPAPRRAQTAHQVEAERMQAEQRRQYAAAQQTMNREKELSREAQRVAAKAKQASKREEKNAKEEAKTKMAACGHETF</sequence>
<evidence type="ECO:0000313" key="5">
    <source>
        <dbReference type="Proteomes" id="UP000030651"/>
    </source>
</evidence>
<dbReference type="Gene3D" id="1.10.287.110">
    <property type="entry name" value="DnaJ domain"/>
    <property type="match status" value="1"/>
</dbReference>
<dbReference type="AlphaFoldDB" id="W3X2B8"/>
<dbReference type="KEGG" id="pfy:PFICI_07698"/>
<dbReference type="eggNOG" id="KOG0714">
    <property type="taxonomic scope" value="Eukaryota"/>
</dbReference>
<dbReference type="CDD" id="cd06257">
    <property type="entry name" value="DnaJ"/>
    <property type="match status" value="1"/>
</dbReference>
<dbReference type="Proteomes" id="UP000030651">
    <property type="component" value="Unassembled WGS sequence"/>
</dbReference>
<accession>W3X2B8</accession>
<dbReference type="SMART" id="SM00271">
    <property type="entry name" value="DnaJ"/>
    <property type="match status" value="1"/>
</dbReference>
<dbReference type="STRING" id="1229662.W3X2B8"/>
<dbReference type="HOGENOM" id="CLU_953474_0_0_1"/>
<evidence type="ECO:0000256" key="2">
    <source>
        <dbReference type="SAM" id="MobiDB-lite"/>
    </source>
</evidence>
<feature type="compositionally biased region" description="Basic and acidic residues" evidence="2">
    <location>
        <begin position="269"/>
        <end position="282"/>
    </location>
</feature>
<dbReference type="InParanoid" id="W3X2B8"/>
<feature type="domain" description="J" evidence="3">
    <location>
        <begin position="9"/>
        <end position="76"/>
    </location>
</feature>
<dbReference type="Pfam" id="PF00226">
    <property type="entry name" value="DnaJ"/>
    <property type="match status" value="1"/>
</dbReference>
<keyword evidence="5" id="KW-1185">Reference proteome</keyword>
<dbReference type="PROSITE" id="PS50076">
    <property type="entry name" value="DNAJ_2"/>
    <property type="match status" value="1"/>
</dbReference>